<name>B8FML3_DESAL</name>
<evidence type="ECO:0000313" key="4">
    <source>
        <dbReference type="EMBL" id="ACL01880.1"/>
    </source>
</evidence>
<feature type="domain" description="Thioesterase" evidence="3">
    <location>
        <begin position="51"/>
        <end position="127"/>
    </location>
</feature>
<keyword evidence="5" id="KW-1185">Reference proteome</keyword>
<evidence type="ECO:0000256" key="1">
    <source>
        <dbReference type="ARBA" id="ARBA00008324"/>
    </source>
</evidence>
<dbReference type="CDD" id="cd03443">
    <property type="entry name" value="PaaI_thioesterase"/>
    <property type="match status" value="1"/>
</dbReference>
<gene>
    <name evidence="4" type="ordered locus">Dalk_0170</name>
</gene>
<dbReference type="InterPro" id="IPR029069">
    <property type="entry name" value="HotDog_dom_sf"/>
</dbReference>
<proteinExistence type="inferred from homology"/>
<keyword evidence="2" id="KW-0378">Hydrolase</keyword>
<dbReference type="InterPro" id="IPR006683">
    <property type="entry name" value="Thioestr_dom"/>
</dbReference>
<dbReference type="EMBL" id="CP001322">
    <property type="protein sequence ID" value="ACL01880.1"/>
    <property type="molecule type" value="Genomic_DNA"/>
</dbReference>
<dbReference type="Gene3D" id="3.10.129.10">
    <property type="entry name" value="Hotdog Thioesterase"/>
    <property type="match status" value="1"/>
</dbReference>
<dbReference type="GO" id="GO:0005829">
    <property type="term" value="C:cytosol"/>
    <property type="evidence" value="ECO:0007669"/>
    <property type="project" value="TreeGrafter"/>
</dbReference>
<reference evidence="4 5" key="1">
    <citation type="journal article" date="2012" name="Environ. Microbiol.">
        <title>The genome sequence of Desulfatibacillum alkenivorans AK-01: a blueprint for anaerobic alkane oxidation.</title>
        <authorList>
            <person name="Callaghan A.V."/>
            <person name="Morris B.E."/>
            <person name="Pereira I.A."/>
            <person name="McInerney M.J."/>
            <person name="Austin R.N."/>
            <person name="Groves J.T."/>
            <person name="Kukor J.J."/>
            <person name="Suflita J.M."/>
            <person name="Young L.Y."/>
            <person name="Zylstra G.J."/>
            <person name="Wawrik B."/>
        </authorList>
    </citation>
    <scope>NUCLEOTIDE SEQUENCE [LARGE SCALE GENOMIC DNA]</scope>
    <source>
        <strain evidence="4 5">AK-01</strain>
    </source>
</reference>
<dbReference type="PANTHER" id="PTHR43240">
    <property type="entry name" value="1,4-DIHYDROXY-2-NAPHTHOYL-COA THIOESTERASE 1"/>
    <property type="match status" value="1"/>
</dbReference>
<evidence type="ECO:0000313" key="5">
    <source>
        <dbReference type="Proteomes" id="UP000000739"/>
    </source>
</evidence>
<dbReference type="HOGENOM" id="CLU_089876_3_3_7"/>
<dbReference type="NCBIfam" id="TIGR00369">
    <property type="entry name" value="unchar_dom_1"/>
    <property type="match status" value="1"/>
</dbReference>
<comment type="similarity">
    <text evidence="1">Belongs to the thioesterase PaaI family.</text>
</comment>
<dbReference type="InterPro" id="IPR003736">
    <property type="entry name" value="PAAI_dom"/>
</dbReference>
<evidence type="ECO:0000256" key="2">
    <source>
        <dbReference type="ARBA" id="ARBA00022801"/>
    </source>
</evidence>
<dbReference type="SUPFAM" id="SSF54637">
    <property type="entry name" value="Thioesterase/thiol ester dehydrase-isomerase"/>
    <property type="match status" value="1"/>
</dbReference>
<sequence>MRKINPAYIEELKQTINTSPYPSHMSMRLESVDYDKAEMVLDTGRQHLQPFGIVHGGVFATLIDTATFWAGFLRIPEDAGLVNVDLKLNYLKSVTDQKLRAFGLVLRPGRTVSYAEAKVYDESGDLVAHGTSSLLVLPGKGLPSRAKKFLD</sequence>
<accession>B8FML3</accession>
<dbReference type="eggNOG" id="COG2050">
    <property type="taxonomic scope" value="Bacteria"/>
</dbReference>
<dbReference type="GO" id="GO:0061522">
    <property type="term" value="F:1,4-dihydroxy-2-naphthoyl-CoA thioesterase activity"/>
    <property type="evidence" value="ECO:0007669"/>
    <property type="project" value="TreeGrafter"/>
</dbReference>
<dbReference type="PANTHER" id="PTHR43240:SF5">
    <property type="entry name" value="1,4-DIHYDROXY-2-NAPHTHOYL-COA THIOESTERASE 1"/>
    <property type="match status" value="1"/>
</dbReference>
<dbReference type="AlphaFoldDB" id="B8FML3"/>
<dbReference type="Proteomes" id="UP000000739">
    <property type="component" value="Chromosome"/>
</dbReference>
<organism evidence="4 5">
    <name type="scientific">Desulfatibacillum aliphaticivorans</name>
    <dbReference type="NCBI Taxonomy" id="218208"/>
    <lineage>
        <taxon>Bacteria</taxon>
        <taxon>Pseudomonadati</taxon>
        <taxon>Thermodesulfobacteriota</taxon>
        <taxon>Desulfobacteria</taxon>
        <taxon>Desulfobacterales</taxon>
        <taxon>Desulfatibacillaceae</taxon>
        <taxon>Desulfatibacillum</taxon>
    </lineage>
</organism>
<dbReference type="Pfam" id="PF03061">
    <property type="entry name" value="4HBT"/>
    <property type="match status" value="1"/>
</dbReference>
<evidence type="ECO:0000259" key="3">
    <source>
        <dbReference type="Pfam" id="PF03061"/>
    </source>
</evidence>
<dbReference type="RefSeq" id="WP_012609320.1">
    <property type="nucleotide sequence ID" value="NC_011768.1"/>
</dbReference>
<dbReference type="KEGG" id="dal:Dalk_0170"/>
<protein>
    <submittedName>
        <fullName evidence="4">Thioesterase superfamily protein</fullName>
    </submittedName>
</protein>